<evidence type="ECO:0000256" key="3">
    <source>
        <dbReference type="ARBA" id="ARBA00010261"/>
    </source>
</evidence>
<dbReference type="GO" id="GO:0022904">
    <property type="term" value="P:respiratory electron transport chain"/>
    <property type="evidence" value="ECO:0000318"/>
    <property type="project" value="GO_Central"/>
</dbReference>
<dbReference type="eggNOG" id="KOG3365">
    <property type="taxonomic scope" value="Eukaryota"/>
</dbReference>
<dbReference type="STRING" id="10228.B3RWZ5"/>
<dbReference type="GeneID" id="6754324"/>
<gene>
    <name evidence="11" type="ORF">TRIADDRAFT_56939</name>
</gene>
<evidence type="ECO:0000256" key="4">
    <source>
        <dbReference type="ARBA" id="ARBA00011533"/>
    </source>
</evidence>
<keyword evidence="12" id="KW-1185">Reference proteome</keyword>
<evidence type="ECO:0008006" key="13">
    <source>
        <dbReference type="Google" id="ProtNLM"/>
    </source>
</evidence>
<dbReference type="FunCoup" id="B3RWZ5">
    <property type="interactions" value="1509"/>
</dbReference>
<dbReference type="CTD" id="6754324"/>
<dbReference type="InParanoid" id="B3RWZ5"/>
<dbReference type="GO" id="GO:0005743">
    <property type="term" value="C:mitochondrial inner membrane"/>
    <property type="evidence" value="ECO:0007669"/>
    <property type="project" value="UniProtKB-SubCell"/>
</dbReference>
<evidence type="ECO:0000313" key="11">
    <source>
        <dbReference type="EMBL" id="EDV24779.1"/>
    </source>
</evidence>
<name>B3RWZ5_TRIAD</name>
<dbReference type="PANTHER" id="PTHR12653:SF0">
    <property type="entry name" value="NADH DEHYDROGENASE [UBIQUINONE] 1 ALPHA SUBCOMPLEX SUBUNIT 5"/>
    <property type="match status" value="1"/>
</dbReference>
<proteinExistence type="inferred from homology"/>
<keyword evidence="10" id="KW-0472">Membrane</keyword>
<evidence type="ECO:0000256" key="8">
    <source>
        <dbReference type="ARBA" id="ARBA00022982"/>
    </source>
</evidence>
<comment type="subcellular location">
    <subcellularLocation>
        <location evidence="2">Mitochondrion inner membrane</location>
        <topology evidence="2">Peripheral membrane protein</topology>
        <orientation evidence="2">Matrix side</orientation>
    </subcellularLocation>
</comment>
<evidence type="ECO:0000256" key="7">
    <source>
        <dbReference type="ARBA" id="ARBA00022792"/>
    </source>
</evidence>
<dbReference type="OMA" id="ENQWKWP"/>
<dbReference type="OrthoDB" id="286811at2759"/>
<evidence type="ECO:0000256" key="9">
    <source>
        <dbReference type="ARBA" id="ARBA00023128"/>
    </source>
</evidence>
<reference evidence="11 12" key="1">
    <citation type="journal article" date="2008" name="Nature">
        <title>The Trichoplax genome and the nature of placozoans.</title>
        <authorList>
            <person name="Srivastava M."/>
            <person name="Begovic E."/>
            <person name="Chapman J."/>
            <person name="Putnam N.H."/>
            <person name="Hellsten U."/>
            <person name="Kawashima T."/>
            <person name="Kuo A."/>
            <person name="Mitros T."/>
            <person name="Salamov A."/>
            <person name="Carpenter M.L."/>
            <person name="Signorovitch A.Y."/>
            <person name="Moreno M.A."/>
            <person name="Kamm K."/>
            <person name="Grimwood J."/>
            <person name="Schmutz J."/>
            <person name="Shapiro H."/>
            <person name="Grigoriev I.V."/>
            <person name="Buss L.W."/>
            <person name="Schierwater B."/>
            <person name="Dellaporta S.L."/>
            <person name="Rokhsar D.S."/>
        </authorList>
    </citation>
    <scope>NUCLEOTIDE SEQUENCE [LARGE SCALE GENOMIC DNA]</scope>
    <source>
        <strain evidence="11 12">Grell-BS-1999</strain>
    </source>
</reference>
<keyword evidence="9" id="KW-0496">Mitochondrion</keyword>
<dbReference type="HOGENOM" id="CLU_099943_2_0_1"/>
<comment type="subunit">
    <text evidence="4">Complex I is composed of 45 different subunits.</text>
</comment>
<organism evidence="11 12">
    <name type="scientific">Trichoplax adhaerens</name>
    <name type="common">Trichoplax reptans</name>
    <dbReference type="NCBI Taxonomy" id="10228"/>
    <lineage>
        <taxon>Eukaryota</taxon>
        <taxon>Metazoa</taxon>
        <taxon>Placozoa</taxon>
        <taxon>Uniplacotomia</taxon>
        <taxon>Trichoplacea</taxon>
        <taxon>Trichoplacidae</taxon>
        <taxon>Trichoplax</taxon>
    </lineage>
</organism>
<dbReference type="GO" id="GO:0045271">
    <property type="term" value="C:respiratory chain complex I"/>
    <property type="evidence" value="ECO:0000318"/>
    <property type="project" value="GO_Central"/>
</dbReference>
<dbReference type="AlphaFoldDB" id="B3RWZ5"/>
<evidence type="ECO:0000256" key="2">
    <source>
        <dbReference type="ARBA" id="ARBA00004443"/>
    </source>
</evidence>
<dbReference type="EMBL" id="DS985245">
    <property type="protein sequence ID" value="EDV24779.1"/>
    <property type="molecule type" value="Genomic_DNA"/>
</dbReference>
<evidence type="ECO:0000256" key="5">
    <source>
        <dbReference type="ARBA" id="ARBA00022448"/>
    </source>
</evidence>
<comment type="similarity">
    <text evidence="3">Belongs to the complex I NDUFA5 subunit family.</text>
</comment>
<evidence type="ECO:0000256" key="10">
    <source>
        <dbReference type="ARBA" id="ARBA00023136"/>
    </source>
</evidence>
<evidence type="ECO:0000256" key="1">
    <source>
        <dbReference type="ARBA" id="ARBA00003195"/>
    </source>
</evidence>
<dbReference type="InterPro" id="IPR006806">
    <property type="entry name" value="NDUFA5"/>
</dbReference>
<evidence type="ECO:0000256" key="6">
    <source>
        <dbReference type="ARBA" id="ARBA00022660"/>
    </source>
</evidence>
<dbReference type="PhylomeDB" id="B3RWZ5"/>
<keyword evidence="7" id="KW-0999">Mitochondrion inner membrane</keyword>
<dbReference type="KEGG" id="tad:TRIADDRAFT_56939"/>
<dbReference type="PANTHER" id="PTHR12653">
    <property type="entry name" value="NADH-UBIQUINONE OXIDOREDUCTASE 13 KD-B SUBUNIT"/>
    <property type="match status" value="1"/>
</dbReference>
<protein>
    <recommendedName>
        <fullName evidence="13">NADH dehydrogenase [ubiquinone] 1 alpha subcomplex subunit 5</fullName>
    </recommendedName>
</protein>
<comment type="function">
    <text evidence="1">Accessory subunit of the mitochondrial membrane respiratory chain NADH dehydrogenase (Complex I), that is believed not to be involved in catalysis. Complex I functions in the transfer of electrons from NADH to the respiratory chain. The immediate electron acceptor for the enzyme is believed to be ubiquinone.</text>
</comment>
<dbReference type="Proteomes" id="UP000009022">
    <property type="component" value="Unassembled WGS sequence"/>
</dbReference>
<dbReference type="RefSeq" id="XP_002112669.1">
    <property type="nucleotide sequence ID" value="XM_002112633.1"/>
</dbReference>
<accession>B3RWZ5</accession>
<dbReference type="Pfam" id="PF04716">
    <property type="entry name" value="ETC_C1_NDUFA5"/>
    <property type="match status" value="1"/>
</dbReference>
<sequence length="115" mass="13210">MAGPLKRTTNLTGLAVATNPRQTLISLYNKVLTAVSQLPQEAGYRRHTEELTKNRLQIVESETNTEMIEKKINSGQVEELIVQAERELTLVEQMKSWQPWQPLAEEAPLNQWKWP</sequence>
<keyword evidence="6" id="KW-0679">Respiratory chain</keyword>
<evidence type="ECO:0000313" key="12">
    <source>
        <dbReference type="Proteomes" id="UP000009022"/>
    </source>
</evidence>
<keyword evidence="5" id="KW-0813">Transport</keyword>
<keyword evidence="8" id="KW-0249">Electron transport</keyword>